<keyword evidence="1" id="KW-1133">Transmembrane helix</keyword>
<evidence type="ECO:0000313" key="2">
    <source>
        <dbReference type="EMBL" id="RJF36738.1"/>
    </source>
</evidence>
<sequence>MNYLKALVLFLLIFVGLIYLSGQNAKQQLMMTLAEQLPQVVNPSLNNAIDESQELSRMSHSLVDDLHDITFVSKLPVDLVASLTVSELNLSKTKLSGSNTLNWQFGNHTLYASIDSSVNFNYWLVVFWAGAFTALGLLIDYLFTLIFKFQPHRQKVSIPVQVMTGKDKLSTAIEESRWFDGLKQQGLIKDLTAQQKLQLVSLKEQQQCWFSIALQQGLNIEQALQAAEADDTLCFDLPNQQVIIHGVPIRLSKTPLLYYFWYAKRKLEAEPAYLNPPQGKPDHNNGQQLAKLMQQYGGHQKAIRDLDEGLKGKTLDQNRNKIKTELQRVLEGFACNYLFDSERDERTARYRYSLKLPASKLKLGS</sequence>
<feature type="transmembrane region" description="Helical" evidence="1">
    <location>
        <begin position="122"/>
        <end position="147"/>
    </location>
</feature>
<proteinExistence type="predicted"/>
<organism evidence="2 3">
    <name type="scientific">Pseudoalteromonas gelatinilytica</name>
    <dbReference type="NCBI Taxonomy" id="1703256"/>
    <lineage>
        <taxon>Bacteria</taxon>
        <taxon>Pseudomonadati</taxon>
        <taxon>Pseudomonadota</taxon>
        <taxon>Gammaproteobacteria</taxon>
        <taxon>Alteromonadales</taxon>
        <taxon>Pseudoalteromonadaceae</taxon>
        <taxon>Pseudoalteromonas</taxon>
    </lineage>
</organism>
<evidence type="ECO:0000313" key="3">
    <source>
        <dbReference type="Proteomes" id="UP000265938"/>
    </source>
</evidence>
<dbReference type="Proteomes" id="UP000265938">
    <property type="component" value="Unassembled WGS sequence"/>
</dbReference>
<protein>
    <submittedName>
        <fullName evidence="2">Uncharacterized protein</fullName>
    </submittedName>
</protein>
<dbReference type="AlphaFoldDB" id="A0A3A3F3E7"/>
<comment type="caution">
    <text evidence="2">The sequence shown here is derived from an EMBL/GenBank/DDBJ whole genome shotgun (WGS) entry which is preliminary data.</text>
</comment>
<evidence type="ECO:0000256" key="1">
    <source>
        <dbReference type="SAM" id="Phobius"/>
    </source>
</evidence>
<accession>A0A3A3F3E7</accession>
<dbReference type="RefSeq" id="WP_119851749.1">
    <property type="nucleotide sequence ID" value="NZ_QYSE01000001.1"/>
</dbReference>
<dbReference type="EMBL" id="QYSE01000001">
    <property type="protein sequence ID" value="RJF36738.1"/>
    <property type="molecule type" value="Genomic_DNA"/>
</dbReference>
<gene>
    <name evidence="2" type="ORF">D4741_01280</name>
</gene>
<reference evidence="2 3" key="1">
    <citation type="submission" date="2018-09" db="EMBL/GenBank/DDBJ databases">
        <title>Identification of marine bacteria producing industrial enzymes.</title>
        <authorList>
            <person name="Cheng T.H."/>
            <person name="Saidin J."/>
            <person name="Muhd D.D."/>
            <person name="Isa M.N.M."/>
            <person name="Bakar M.F.A."/>
            <person name="Ismail N."/>
        </authorList>
    </citation>
    <scope>NUCLEOTIDE SEQUENCE [LARGE SCALE GENOMIC DNA]</scope>
    <source>
        <strain evidence="2 3">MNAD 1.6</strain>
    </source>
</reference>
<keyword evidence="1" id="KW-0812">Transmembrane</keyword>
<keyword evidence="1" id="KW-0472">Membrane</keyword>
<name>A0A3A3F3E7_9GAMM</name>